<dbReference type="STRING" id="930990.A0A067MQJ3"/>
<dbReference type="SUPFAM" id="SSF103506">
    <property type="entry name" value="Mitochondrial carrier"/>
    <property type="match status" value="1"/>
</dbReference>
<proteinExistence type="inferred from homology"/>
<protein>
    <recommendedName>
        <fullName evidence="10">Mitochondrial glycine transporter</fullName>
    </recommendedName>
    <alternativeName>
        <fullName evidence="10">Solute carrier family 25 member 38 homolog</fullName>
    </alternativeName>
</protein>
<dbReference type="GO" id="GO:0015187">
    <property type="term" value="F:glycine transmembrane transporter activity"/>
    <property type="evidence" value="ECO:0007669"/>
    <property type="project" value="UniProtKB-UniRule"/>
</dbReference>
<evidence type="ECO:0000256" key="2">
    <source>
        <dbReference type="ARBA" id="ARBA00022448"/>
    </source>
</evidence>
<dbReference type="InterPro" id="IPR030847">
    <property type="entry name" value="Hem25/SLC25A38"/>
</dbReference>
<dbReference type="PANTHER" id="PTHR46181">
    <property type="entry name" value="MITOCHONDRIAL GLYCINE TRANSPORTER"/>
    <property type="match status" value="1"/>
</dbReference>
<evidence type="ECO:0000313" key="14">
    <source>
        <dbReference type="Proteomes" id="UP000027195"/>
    </source>
</evidence>
<dbReference type="EMBL" id="KL198039">
    <property type="protein sequence ID" value="KDQ14162.1"/>
    <property type="molecule type" value="Genomic_DNA"/>
</dbReference>
<evidence type="ECO:0000256" key="4">
    <source>
        <dbReference type="ARBA" id="ARBA00022737"/>
    </source>
</evidence>
<organism evidence="13 14">
    <name type="scientific">Botryobasidium botryosum (strain FD-172 SS1)</name>
    <dbReference type="NCBI Taxonomy" id="930990"/>
    <lineage>
        <taxon>Eukaryota</taxon>
        <taxon>Fungi</taxon>
        <taxon>Dikarya</taxon>
        <taxon>Basidiomycota</taxon>
        <taxon>Agaricomycotina</taxon>
        <taxon>Agaricomycetes</taxon>
        <taxon>Cantharellales</taxon>
        <taxon>Botryobasidiaceae</taxon>
        <taxon>Botryobasidium</taxon>
    </lineage>
</organism>
<dbReference type="InterPro" id="IPR023395">
    <property type="entry name" value="MCP_dom_sf"/>
</dbReference>
<dbReference type="HAMAP" id="MF_03064">
    <property type="entry name" value="SLC25A38"/>
    <property type="match status" value="1"/>
</dbReference>
<feature type="repeat" description="Solcar" evidence="11">
    <location>
        <begin position="210"/>
        <end position="295"/>
    </location>
</feature>
<dbReference type="PANTHER" id="PTHR46181:SF3">
    <property type="entry name" value="MITOCHONDRIAL GLYCINE TRANSPORTER"/>
    <property type="match status" value="1"/>
</dbReference>
<sequence length="302" mass="32730">MGTGYASHHLFSGGLSGLVSVLTLQPLDLLKTRVQQIQHATPGKGGIFAVTRHILATDGTLGLWRGTAPTLARNVPGVGLYFYTLQTVRYHLIPYFSPSKPTTSSSSSSVLPKLSANGNLISGALCRTAVGLLLNPFAVVKTRFESDTYAYRNMREAFRAIVATEGYRGFLQGFTASALRDAPHAGIFVLSYEAVKERTTTWLRPESPSATALILSFSGAAAGTIATIVTHPFDMIKTQMQIRTEPQYRSVVGTIVGIIRERGPSGFLDGVSLRLTRKVFSSAIAWTVYEAMMIALQKKEPE</sequence>
<reference evidence="14" key="1">
    <citation type="journal article" date="2014" name="Proc. Natl. Acad. Sci. U.S.A.">
        <title>Extensive sampling of basidiomycete genomes demonstrates inadequacy of the white-rot/brown-rot paradigm for wood decay fungi.</title>
        <authorList>
            <person name="Riley R."/>
            <person name="Salamov A.A."/>
            <person name="Brown D.W."/>
            <person name="Nagy L.G."/>
            <person name="Floudas D."/>
            <person name="Held B.W."/>
            <person name="Levasseur A."/>
            <person name="Lombard V."/>
            <person name="Morin E."/>
            <person name="Otillar R."/>
            <person name="Lindquist E.A."/>
            <person name="Sun H."/>
            <person name="LaButti K.M."/>
            <person name="Schmutz J."/>
            <person name="Jabbour D."/>
            <person name="Luo H."/>
            <person name="Baker S.E."/>
            <person name="Pisabarro A.G."/>
            <person name="Walton J.D."/>
            <person name="Blanchette R.A."/>
            <person name="Henrissat B."/>
            <person name="Martin F."/>
            <person name="Cullen D."/>
            <person name="Hibbett D.S."/>
            <person name="Grigoriev I.V."/>
        </authorList>
    </citation>
    <scope>NUCLEOTIDE SEQUENCE [LARGE SCALE GENOMIC DNA]</scope>
    <source>
        <strain evidence="14">FD-172 SS1</strain>
    </source>
</reference>
<dbReference type="FunCoup" id="A0A067MQJ3">
    <property type="interactions" value="176"/>
</dbReference>
<keyword evidence="2 10" id="KW-0813">Transport</keyword>
<evidence type="ECO:0000256" key="8">
    <source>
        <dbReference type="ARBA" id="ARBA00023136"/>
    </source>
</evidence>
<keyword evidence="5 10" id="KW-0999">Mitochondrion inner membrane</keyword>
<accession>A0A067MQJ3</accession>
<keyword evidence="6 10" id="KW-1133">Transmembrane helix</keyword>
<evidence type="ECO:0000256" key="9">
    <source>
        <dbReference type="ARBA" id="ARBA00034060"/>
    </source>
</evidence>
<evidence type="ECO:0000256" key="7">
    <source>
        <dbReference type="ARBA" id="ARBA00023128"/>
    </source>
</evidence>
<evidence type="ECO:0000256" key="3">
    <source>
        <dbReference type="ARBA" id="ARBA00022692"/>
    </source>
</evidence>
<gene>
    <name evidence="13" type="ORF">BOTBODRAFT_352351</name>
</gene>
<evidence type="ECO:0000313" key="13">
    <source>
        <dbReference type="EMBL" id="KDQ14162.1"/>
    </source>
</evidence>
<feature type="chain" id="PRO_5001641469" description="Mitochondrial glycine transporter" evidence="12">
    <location>
        <begin position="24"/>
        <end position="302"/>
    </location>
</feature>
<dbReference type="OrthoDB" id="1924968at2759"/>
<dbReference type="Gene3D" id="1.50.40.10">
    <property type="entry name" value="Mitochondrial carrier domain"/>
    <property type="match status" value="1"/>
</dbReference>
<evidence type="ECO:0000256" key="10">
    <source>
        <dbReference type="HAMAP-Rule" id="MF_03064"/>
    </source>
</evidence>
<dbReference type="PROSITE" id="PS50920">
    <property type="entry name" value="SOLCAR"/>
    <property type="match status" value="3"/>
</dbReference>
<dbReference type="PRINTS" id="PR00926">
    <property type="entry name" value="MITOCARRIER"/>
</dbReference>
<dbReference type="GO" id="GO:0005743">
    <property type="term" value="C:mitochondrial inner membrane"/>
    <property type="evidence" value="ECO:0007669"/>
    <property type="project" value="UniProtKB-SubCell"/>
</dbReference>
<dbReference type="InterPro" id="IPR018108">
    <property type="entry name" value="MCP_transmembrane"/>
</dbReference>
<dbReference type="InterPro" id="IPR002067">
    <property type="entry name" value="MCP"/>
</dbReference>
<keyword evidence="3 10" id="KW-0812">Transmembrane</keyword>
<evidence type="ECO:0000256" key="5">
    <source>
        <dbReference type="ARBA" id="ARBA00022792"/>
    </source>
</evidence>
<comment type="function">
    <text evidence="10">Mitochondrial glycine transporter that imports glycine into the mitochondrial matrix. Plays an important role in providing glycine for the first enzymatic step in heme biosynthesis, the condensation of glycine with succinyl-CoA to produce 5-aminolevulinate (ALA) in the miochondrial matrix.</text>
</comment>
<feature type="repeat" description="Solcar" evidence="11">
    <location>
        <begin position="117"/>
        <end position="198"/>
    </location>
</feature>
<keyword evidence="12" id="KW-0732">Signal</keyword>
<evidence type="ECO:0000256" key="6">
    <source>
        <dbReference type="ARBA" id="ARBA00022989"/>
    </source>
</evidence>
<comment type="similarity">
    <text evidence="10">Belongs to the mitochondrial carrier (TC 2.A.29) family. SLC25A38 subfamily.</text>
</comment>
<keyword evidence="8 10" id="KW-0472">Membrane</keyword>
<evidence type="ECO:0000256" key="1">
    <source>
        <dbReference type="ARBA" id="ARBA00004225"/>
    </source>
</evidence>
<dbReference type="InParanoid" id="A0A067MQJ3"/>
<name>A0A067MQJ3_BOTB1</name>
<dbReference type="AlphaFoldDB" id="A0A067MQJ3"/>
<keyword evidence="7 10" id="KW-0496">Mitochondrion</keyword>
<keyword evidence="4 10" id="KW-0677">Repeat</keyword>
<feature type="signal peptide" evidence="12">
    <location>
        <begin position="1"/>
        <end position="23"/>
    </location>
</feature>
<comment type="catalytic activity">
    <reaction evidence="9 10">
        <text>glycine(in) = glycine(out)</text>
        <dbReference type="Rhea" id="RHEA:70715"/>
        <dbReference type="ChEBI" id="CHEBI:57305"/>
    </reaction>
</comment>
<evidence type="ECO:0000256" key="11">
    <source>
        <dbReference type="PROSITE-ProRule" id="PRU00282"/>
    </source>
</evidence>
<keyword evidence="14" id="KW-1185">Reference proteome</keyword>
<dbReference type="HOGENOM" id="CLU_015166_0_3_1"/>
<dbReference type="Pfam" id="PF00153">
    <property type="entry name" value="Mito_carr"/>
    <property type="match status" value="3"/>
</dbReference>
<dbReference type="Proteomes" id="UP000027195">
    <property type="component" value="Unassembled WGS sequence"/>
</dbReference>
<feature type="repeat" description="Solcar" evidence="11">
    <location>
        <begin position="4"/>
        <end position="91"/>
    </location>
</feature>
<evidence type="ECO:0000256" key="12">
    <source>
        <dbReference type="SAM" id="SignalP"/>
    </source>
</evidence>
<dbReference type="GO" id="GO:1904983">
    <property type="term" value="P:glycine import into mitochondrion"/>
    <property type="evidence" value="ECO:0007669"/>
    <property type="project" value="UniProtKB-UniRule"/>
</dbReference>
<comment type="subcellular location">
    <subcellularLocation>
        <location evidence="10">Mitochondrion inner membrane</location>
        <topology evidence="10">Multi-pass membrane protein</topology>
    </subcellularLocation>
    <subcellularLocation>
        <location evidence="1">Mitochondrion membrane</location>
        <topology evidence="1">Multi-pass membrane protein</topology>
    </subcellularLocation>
</comment>